<evidence type="ECO:0000256" key="1">
    <source>
        <dbReference type="SAM" id="MobiDB-lite"/>
    </source>
</evidence>
<accession>A0A2T9YWR3</accession>
<reference evidence="2 3" key="1">
    <citation type="journal article" date="2018" name="MBio">
        <title>Comparative Genomics Reveals the Core Gene Toolbox for the Fungus-Insect Symbiosis.</title>
        <authorList>
            <person name="Wang Y."/>
            <person name="Stata M."/>
            <person name="Wang W."/>
            <person name="Stajich J.E."/>
            <person name="White M.M."/>
            <person name="Moncalvo J.M."/>
        </authorList>
    </citation>
    <scope>NUCLEOTIDE SEQUENCE [LARGE SCALE GENOMIC DNA]</scope>
    <source>
        <strain evidence="2 3">SWE-8-4</strain>
    </source>
</reference>
<feature type="compositionally biased region" description="Basic residues" evidence="1">
    <location>
        <begin position="909"/>
        <end position="919"/>
    </location>
</feature>
<comment type="caution">
    <text evidence="2">The sequence shown here is derived from an EMBL/GenBank/DDBJ whole genome shotgun (WGS) entry which is preliminary data.</text>
</comment>
<feature type="compositionally biased region" description="Polar residues" evidence="1">
    <location>
        <begin position="896"/>
        <end position="908"/>
    </location>
</feature>
<protein>
    <submittedName>
        <fullName evidence="2">Uncharacterized protein</fullName>
    </submittedName>
</protein>
<dbReference type="Proteomes" id="UP000245383">
    <property type="component" value="Unassembled WGS sequence"/>
</dbReference>
<sequence length="1269" mass="143525">MSSKKKSPLPKRLKNLYKQRSPVSSNSSFFSKLKNKFAASTEHNPSSSSQILPTNVYHSTDNHNLYLNQPSSSNTNVPPPVPQKSYSKPSVNKRTSVLSNISDFDTELQTTLQKSSLSNSVNINQKSSNNSQKSLDSTAGNNISSPDIKIPSKKKLRISAIISSDLLLNQYPIFEDSNLNKHLSLDPLPSRTTNTKNLKNTSSPTFTTDVDRAFIHLNSDLKSTLIESISFDHNPSDTFTTNQPLSFNFCDNLSQPPTCQKKHILPIIDDTNLSSFPSSQFYNDSSKHSNSPILNLTPLSDISSSDSFSSFTSTFPSRKNSALSAYLSKSFSLKNDICKSSSLYLQSNSAFFLKKEIQSSSRQSISPGISLPFVSSLKASISKFNLFLDQPKNISTQYNQDYKSSALSTCISELNYIKNPSIISSNAFLGNGAYQNCAIDALCYQSEPDSHKNAFIRYKKKNYKSSTNRKLKNYLISNRCSSHYLGENDAVFDSKFNNKKSIHSFDFNTHGNNPDFKYNYKFTQTKFPNSCDLESLMLFSKSTPDYHLKPANSLSYYQLLDAKSTKNNHNFTEKFGIGSFNNNNSYILPNSNPTKLRDTSISTLNKKYSINGGYLFSNKLLLEKKLSSINQNKDFDRLNYNSSTTDTEYNSQATNKPGIVYHYEKLRKSSTDSPFSNCNTNPYKISMDSSCTEQFINPIKPSIDSSFTGQFDHPNKLSIDSSFTSQFENSSILTNEITGSKLSLFISDISYQNRIDKIRFTSIKNSALYFNLFENLYSKKVPIGVWIDKTLFQHRYDCEIQLDKPKFSETLFLPNENPDSKLNSILSSTSKFFSSNDLNFDLKDKLEVQIPKNFGKTNKSRQKKQISPQVYEDTFTRKNLDLSSPTIKLESDSGISTFISHENPPSNQHKNKSKHKSKLHSATDLHLDSSNAHLKKVENTPKFNYLKRKVPLINRSNTHATKSPSNNSLNQVGKNEPFKADEINYSNKKRNSINLSRNGTFKKLQGSIKNINIPVDNLIQSNTKQKSISNSSSCSFDENGKTDEIKASSSPNICRSYLDIHKTGHSGKFNKKSISKNILSSTEKQSATDNWPLLLKERLMGNLCELNFYQESEKINENGELIETPSIELPPLNFSYLKIYDYNNDIEMIFPKLGDIIETKVDLGEALQKHILRHKRLSNYQKFLGKLYSSHQQKHISINGYLVKDKRGSSYFRIPNQVDVDQLSSIQIDKLTKMGYLEDIKPTSSPITASVEDLEHKLQHFLHIGKHKH</sequence>
<keyword evidence="3" id="KW-1185">Reference proteome</keyword>
<feature type="compositionally biased region" description="Basic residues" evidence="1">
    <location>
        <begin position="1"/>
        <end position="17"/>
    </location>
</feature>
<feature type="region of interest" description="Disordered" evidence="1">
    <location>
        <begin position="1"/>
        <end position="28"/>
    </location>
</feature>
<gene>
    <name evidence="2" type="ORF">BB561_000965</name>
</gene>
<feature type="compositionally biased region" description="Polar residues" evidence="1">
    <location>
        <begin position="41"/>
        <end position="67"/>
    </location>
</feature>
<feature type="compositionally biased region" description="Polar residues" evidence="1">
    <location>
        <begin position="84"/>
        <end position="93"/>
    </location>
</feature>
<name>A0A2T9YWR3_9FUNG</name>
<organism evidence="2 3">
    <name type="scientific">Smittium simulii</name>
    <dbReference type="NCBI Taxonomy" id="133385"/>
    <lineage>
        <taxon>Eukaryota</taxon>
        <taxon>Fungi</taxon>
        <taxon>Fungi incertae sedis</taxon>
        <taxon>Zoopagomycota</taxon>
        <taxon>Kickxellomycotina</taxon>
        <taxon>Harpellomycetes</taxon>
        <taxon>Harpellales</taxon>
        <taxon>Legeriomycetaceae</taxon>
        <taxon>Smittium</taxon>
    </lineage>
</organism>
<dbReference type="OrthoDB" id="10689007at2759"/>
<evidence type="ECO:0000313" key="3">
    <source>
        <dbReference type="Proteomes" id="UP000245383"/>
    </source>
</evidence>
<feature type="region of interest" description="Disordered" evidence="1">
    <location>
        <begin position="114"/>
        <end position="149"/>
    </location>
</feature>
<proteinExistence type="predicted"/>
<feature type="compositionally biased region" description="Low complexity" evidence="1">
    <location>
        <begin position="118"/>
        <end position="134"/>
    </location>
</feature>
<feature type="region of interest" description="Disordered" evidence="1">
    <location>
        <begin position="40"/>
        <end position="93"/>
    </location>
</feature>
<evidence type="ECO:0000313" key="2">
    <source>
        <dbReference type="EMBL" id="PVU96783.1"/>
    </source>
</evidence>
<dbReference type="EMBL" id="MBFR01000024">
    <property type="protein sequence ID" value="PVU96783.1"/>
    <property type="molecule type" value="Genomic_DNA"/>
</dbReference>
<dbReference type="AlphaFoldDB" id="A0A2T9YWR3"/>
<feature type="region of interest" description="Disordered" evidence="1">
    <location>
        <begin position="896"/>
        <end position="921"/>
    </location>
</feature>